<organism evidence="2 3">
    <name type="scientific">Nibrella saemangeumensis</name>
    <dbReference type="NCBI Taxonomy" id="1084526"/>
    <lineage>
        <taxon>Bacteria</taxon>
        <taxon>Pseudomonadati</taxon>
        <taxon>Bacteroidota</taxon>
        <taxon>Cytophagia</taxon>
        <taxon>Cytophagales</taxon>
        <taxon>Spirosomataceae</taxon>
        <taxon>Nibrella</taxon>
    </lineage>
</organism>
<protein>
    <submittedName>
        <fullName evidence="2">Uncharacterized protein</fullName>
    </submittedName>
</protein>
<keyword evidence="1" id="KW-0472">Membrane</keyword>
<evidence type="ECO:0000256" key="1">
    <source>
        <dbReference type="SAM" id="Phobius"/>
    </source>
</evidence>
<dbReference type="RefSeq" id="WP_345246281.1">
    <property type="nucleotide sequence ID" value="NZ_BAABHD010000071.1"/>
</dbReference>
<reference evidence="3" key="1">
    <citation type="journal article" date="2019" name="Int. J. Syst. Evol. Microbiol.">
        <title>The Global Catalogue of Microorganisms (GCM) 10K type strain sequencing project: providing services to taxonomists for standard genome sequencing and annotation.</title>
        <authorList>
            <consortium name="The Broad Institute Genomics Platform"/>
            <consortium name="The Broad Institute Genome Sequencing Center for Infectious Disease"/>
            <person name="Wu L."/>
            <person name="Ma J."/>
        </authorList>
    </citation>
    <scope>NUCLEOTIDE SEQUENCE [LARGE SCALE GENOMIC DNA]</scope>
    <source>
        <strain evidence="3">JCM 17927</strain>
    </source>
</reference>
<feature type="transmembrane region" description="Helical" evidence="1">
    <location>
        <begin position="90"/>
        <end position="110"/>
    </location>
</feature>
<keyword evidence="1" id="KW-0812">Transmembrane</keyword>
<evidence type="ECO:0000313" key="2">
    <source>
        <dbReference type="EMBL" id="GAA4462717.1"/>
    </source>
</evidence>
<gene>
    <name evidence="2" type="ORF">GCM10023189_39750</name>
</gene>
<dbReference type="EMBL" id="BAABHD010000071">
    <property type="protein sequence ID" value="GAA4462717.1"/>
    <property type="molecule type" value="Genomic_DNA"/>
</dbReference>
<evidence type="ECO:0000313" key="3">
    <source>
        <dbReference type="Proteomes" id="UP001501175"/>
    </source>
</evidence>
<name>A0ABP8N7M6_9BACT</name>
<accession>A0ABP8N7M6</accession>
<keyword evidence="3" id="KW-1185">Reference proteome</keyword>
<feature type="transmembrane region" description="Helical" evidence="1">
    <location>
        <begin position="35"/>
        <end position="54"/>
    </location>
</feature>
<keyword evidence="1" id="KW-1133">Transmembrane helix</keyword>
<dbReference type="Proteomes" id="UP001501175">
    <property type="component" value="Unassembled WGS sequence"/>
</dbReference>
<feature type="transmembrane region" description="Helical" evidence="1">
    <location>
        <begin position="66"/>
        <end position="84"/>
    </location>
</feature>
<comment type="caution">
    <text evidence="2">The sequence shown here is derived from an EMBL/GenBank/DDBJ whole genome shotgun (WGS) entry which is preliminary data.</text>
</comment>
<proteinExistence type="predicted"/>
<sequence length="120" mass="13409">MAVSRAERKKQLAHALAGFIIIAKGVDKIDHHHLTMGYIILLIGVVVLLITIFHHRLARYFRSFDSFVFFAEFVVLAIISGLYFSDGKKALPLAYALASLGYLVGSVLHYRRAGRTTVPH</sequence>